<evidence type="ECO:0000313" key="1">
    <source>
        <dbReference type="EMBL" id="SMX25734.1"/>
    </source>
</evidence>
<gene>
    <name evidence="1" type="ORF">BOA8489_03878</name>
</gene>
<dbReference type="OrthoDB" id="7869563at2"/>
<evidence type="ECO:0000313" key="2">
    <source>
        <dbReference type="Proteomes" id="UP000201838"/>
    </source>
</evidence>
<sequence length="76" mass="8241">MTRQSSPTPLSEFDLMMIRAGGRTEAELEALAKNGFGFSARGKVCAFLADMLYRAVVVLEAGAHRSAESSHRRLVA</sequence>
<dbReference type="EMBL" id="FXXQ01000026">
    <property type="protein sequence ID" value="SMX25734.1"/>
    <property type="molecule type" value="Genomic_DNA"/>
</dbReference>
<accession>A0A238J785</accession>
<keyword evidence="2" id="KW-1185">Reference proteome</keyword>
<dbReference type="AlphaFoldDB" id="A0A238J785"/>
<proteinExistence type="predicted"/>
<reference evidence="2" key="1">
    <citation type="submission" date="2017-05" db="EMBL/GenBank/DDBJ databases">
        <authorList>
            <person name="Rodrigo-Torres L."/>
            <person name="Arahal R. D."/>
            <person name="Lucena T."/>
        </authorList>
    </citation>
    <scope>NUCLEOTIDE SEQUENCE [LARGE SCALE GENOMIC DNA]</scope>
    <source>
        <strain evidence="2">CECT 8489</strain>
    </source>
</reference>
<protein>
    <submittedName>
        <fullName evidence="1">Uncharacterized protein</fullName>
    </submittedName>
</protein>
<organism evidence="1 2">
    <name type="scientific">Boseongicola aestuarii</name>
    <dbReference type="NCBI Taxonomy" id="1470561"/>
    <lineage>
        <taxon>Bacteria</taxon>
        <taxon>Pseudomonadati</taxon>
        <taxon>Pseudomonadota</taxon>
        <taxon>Alphaproteobacteria</taxon>
        <taxon>Rhodobacterales</taxon>
        <taxon>Paracoccaceae</taxon>
        <taxon>Boseongicola</taxon>
    </lineage>
</organism>
<name>A0A238J785_9RHOB</name>
<dbReference type="RefSeq" id="WP_093975913.1">
    <property type="nucleotide sequence ID" value="NZ_FXXQ01000026.1"/>
</dbReference>
<dbReference type="Proteomes" id="UP000201838">
    <property type="component" value="Unassembled WGS sequence"/>
</dbReference>